<dbReference type="GO" id="GO:0003700">
    <property type="term" value="F:DNA-binding transcription factor activity"/>
    <property type="evidence" value="ECO:0007669"/>
    <property type="project" value="TreeGrafter"/>
</dbReference>
<proteinExistence type="predicted"/>
<protein>
    <submittedName>
        <fullName evidence="6">LacI family transcriptional regulator</fullName>
    </submittedName>
</protein>
<dbReference type="SMART" id="SM00354">
    <property type="entry name" value="HTH_LACI"/>
    <property type="match status" value="1"/>
</dbReference>
<evidence type="ECO:0000256" key="1">
    <source>
        <dbReference type="ARBA" id="ARBA00023015"/>
    </source>
</evidence>
<organism evidence="6 7">
    <name type="scientific">Hymenobacter perfusus</name>
    <dbReference type="NCBI Taxonomy" id="1236770"/>
    <lineage>
        <taxon>Bacteria</taxon>
        <taxon>Pseudomonadati</taxon>
        <taxon>Bacteroidota</taxon>
        <taxon>Cytophagia</taxon>
        <taxon>Cytophagales</taxon>
        <taxon>Hymenobacteraceae</taxon>
        <taxon>Hymenobacter</taxon>
    </lineage>
</organism>
<evidence type="ECO:0000256" key="3">
    <source>
        <dbReference type="ARBA" id="ARBA00023163"/>
    </source>
</evidence>
<dbReference type="PANTHER" id="PTHR30146">
    <property type="entry name" value="LACI-RELATED TRANSCRIPTIONAL REPRESSOR"/>
    <property type="match status" value="1"/>
</dbReference>
<name>A0A428KDD3_9BACT</name>
<dbReference type="Gene3D" id="1.10.260.40">
    <property type="entry name" value="lambda repressor-like DNA-binding domains"/>
    <property type="match status" value="1"/>
</dbReference>
<evidence type="ECO:0000313" key="7">
    <source>
        <dbReference type="Proteomes" id="UP000270291"/>
    </source>
</evidence>
<evidence type="ECO:0000256" key="2">
    <source>
        <dbReference type="ARBA" id="ARBA00023125"/>
    </source>
</evidence>
<dbReference type="InterPro" id="IPR000843">
    <property type="entry name" value="HTH_LacI"/>
</dbReference>
<keyword evidence="2" id="KW-0238">DNA-binding</keyword>
<dbReference type="Pfam" id="PF00356">
    <property type="entry name" value="LacI"/>
    <property type="match status" value="1"/>
</dbReference>
<keyword evidence="7" id="KW-1185">Reference proteome</keyword>
<dbReference type="PROSITE" id="PS50943">
    <property type="entry name" value="HTH_CROC1"/>
    <property type="match status" value="1"/>
</dbReference>
<gene>
    <name evidence="6" type="ORF">EI293_07905</name>
</gene>
<dbReference type="CDD" id="cd01392">
    <property type="entry name" value="HTH_LacI"/>
    <property type="match status" value="1"/>
</dbReference>
<keyword evidence="3" id="KW-0804">Transcription</keyword>
<keyword evidence="1" id="KW-0805">Transcription regulation</keyword>
<evidence type="ECO:0000259" key="5">
    <source>
        <dbReference type="PROSITE" id="PS50943"/>
    </source>
</evidence>
<dbReference type="GO" id="GO:0000976">
    <property type="term" value="F:transcription cis-regulatory region binding"/>
    <property type="evidence" value="ECO:0007669"/>
    <property type="project" value="TreeGrafter"/>
</dbReference>
<dbReference type="OrthoDB" id="891936at2"/>
<dbReference type="InterPro" id="IPR028082">
    <property type="entry name" value="Peripla_BP_I"/>
</dbReference>
<dbReference type="CDD" id="cd06267">
    <property type="entry name" value="PBP1_LacI_sugar_binding-like"/>
    <property type="match status" value="1"/>
</dbReference>
<dbReference type="PROSITE" id="PS50932">
    <property type="entry name" value="HTH_LACI_2"/>
    <property type="match status" value="1"/>
</dbReference>
<dbReference type="Gene3D" id="3.40.50.2300">
    <property type="match status" value="2"/>
</dbReference>
<dbReference type="Proteomes" id="UP000270291">
    <property type="component" value="Unassembled WGS sequence"/>
</dbReference>
<evidence type="ECO:0000259" key="4">
    <source>
        <dbReference type="PROSITE" id="PS50932"/>
    </source>
</evidence>
<dbReference type="PANTHER" id="PTHR30146:SF109">
    <property type="entry name" value="HTH-TYPE TRANSCRIPTIONAL REGULATOR GALS"/>
    <property type="match status" value="1"/>
</dbReference>
<comment type="caution">
    <text evidence="6">The sequence shown here is derived from an EMBL/GenBank/DDBJ whole genome shotgun (WGS) entry which is preliminary data.</text>
</comment>
<feature type="domain" description="HTH lacI-type" evidence="4">
    <location>
        <begin position="112"/>
        <end position="166"/>
    </location>
</feature>
<evidence type="ECO:0000313" key="6">
    <source>
        <dbReference type="EMBL" id="RSK44441.1"/>
    </source>
</evidence>
<dbReference type="SUPFAM" id="SSF47413">
    <property type="entry name" value="lambda repressor-like DNA-binding domains"/>
    <property type="match status" value="1"/>
</dbReference>
<dbReference type="AlphaFoldDB" id="A0A428KDD3"/>
<dbReference type="SUPFAM" id="SSF53822">
    <property type="entry name" value="Periplasmic binding protein-like I"/>
    <property type="match status" value="1"/>
</dbReference>
<dbReference type="InterPro" id="IPR001387">
    <property type="entry name" value="Cro/C1-type_HTH"/>
</dbReference>
<reference evidence="6 7" key="1">
    <citation type="submission" date="2018-12" db="EMBL/GenBank/DDBJ databases">
        <authorList>
            <person name="Feng G."/>
            <person name="Zhu H."/>
        </authorList>
    </citation>
    <scope>NUCLEOTIDE SEQUENCE [LARGE SCALE GENOMIC DNA]</scope>
    <source>
        <strain evidence="6 7">LMG 26000</strain>
    </source>
</reference>
<feature type="domain" description="HTH cro/C1-type" evidence="5">
    <location>
        <begin position="113"/>
        <end position="160"/>
    </location>
</feature>
<dbReference type="InterPro" id="IPR010982">
    <property type="entry name" value="Lambda_DNA-bd_dom_sf"/>
</dbReference>
<accession>A0A428KDD3</accession>
<dbReference type="InterPro" id="IPR046335">
    <property type="entry name" value="LacI/GalR-like_sensor"/>
</dbReference>
<dbReference type="EMBL" id="RWIU01000002">
    <property type="protein sequence ID" value="RSK44441.1"/>
    <property type="molecule type" value="Genomic_DNA"/>
</dbReference>
<sequence>MVLTLCWARSEVEVGGMVTAENRRGNKAKLRRIGPDKRPAGWPKSGKKTGIDTVIGAGSLKPAGGQKKRRCPAVRLRWLRPAGYLYTKHCVTLFRMAPRKKPETPPAARTSVSMADLARELGVSMTTISRALSDHYSIGPEMKSKVLKLAKKYNYQPNRLASALRKGKSKLLGIIVPYIEGRFFPSVVHGIETAASRAGYNVIICQSNEDAAQERRNVEALLSAQVAGIMVSLSRTTTSYQHFDKVQSRGLPLVFFDRSVEGENVNAVVLNDQEGALISTRHLLQQGCRRIAHLAGPQHLNIYKNRRQGYLDALREVGLPVEEELLVYTDMTQDEGAAAMRHWLALPNPPDGIFSGGDYCALGAMQEAARQGVRVPDDVAITGFSNEAFTVITEPTITTIDQRCEEMGQATVRLLLELIEASGTPFTPRQIVLRPELLIRDSSLRDARKTAGRRAAKAATR</sequence>
<dbReference type="Pfam" id="PF13377">
    <property type="entry name" value="Peripla_BP_3"/>
    <property type="match status" value="1"/>
</dbReference>